<dbReference type="AlphaFoldDB" id="A0AA38IAP8"/>
<comment type="caution">
    <text evidence="8">The sequence shown here is derived from an EMBL/GenBank/DDBJ whole genome shotgun (WGS) entry which is preliminary data.</text>
</comment>
<dbReference type="Gene3D" id="3.40.50.300">
    <property type="entry name" value="P-loop containing nucleotide triphosphate hydrolases"/>
    <property type="match status" value="1"/>
</dbReference>
<dbReference type="InterPro" id="IPR020590">
    <property type="entry name" value="Guanylate_kinase_CS"/>
</dbReference>
<accession>A0AA38IAP8</accession>
<keyword evidence="3" id="KW-0808">Transferase</keyword>
<dbReference type="EMBL" id="JALNTZ010000005">
    <property type="protein sequence ID" value="KAJ3651844.1"/>
    <property type="molecule type" value="Genomic_DNA"/>
</dbReference>
<evidence type="ECO:0000256" key="6">
    <source>
        <dbReference type="ARBA" id="ARBA00022840"/>
    </source>
</evidence>
<keyword evidence="6" id="KW-0067">ATP-binding</keyword>
<evidence type="ECO:0000256" key="5">
    <source>
        <dbReference type="ARBA" id="ARBA00022777"/>
    </source>
</evidence>
<dbReference type="SUPFAM" id="SSF52540">
    <property type="entry name" value="P-loop containing nucleoside triphosphate hydrolases"/>
    <property type="match status" value="1"/>
</dbReference>
<name>A0AA38IAP8_9CUCU</name>
<gene>
    <name evidence="8" type="ORF">Zmor_017852</name>
</gene>
<dbReference type="InterPro" id="IPR008145">
    <property type="entry name" value="GK/Ca_channel_bsu"/>
</dbReference>
<dbReference type="PANTHER" id="PTHR23117:SF13">
    <property type="entry name" value="GUANYLATE KINASE"/>
    <property type="match status" value="1"/>
</dbReference>
<dbReference type="SMART" id="SM00072">
    <property type="entry name" value="GuKc"/>
    <property type="match status" value="1"/>
</dbReference>
<dbReference type="PANTHER" id="PTHR23117">
    <property type="entry name" value="GUANYLATE KINASE-RELATED"/>
    <property type="match status" value="1"/>
</dbReference>
<dbReference type="EC" id="2.7.4.8" evidence="2"/>
<evidence type="ECO:0000313" key="9">
    <source>
        <dbReference type="Proteomes" id="UP001168821"/>
    </source>
</evidence>
<evidence type="ECO:0000256" key="1">
    <source>
        <dbReference type="ARBA" id="ARBA00005790"/>
    </source>
</evidence>
<dbReference type="CDD" id="cd00071">
    <property type="entry name" value="GMPK"/>
    <property type="match status" value="1"/>
</dbReference>
<dbReference type="Proteomes" id="UP001168821">
    <property type="component" value="Unassembled WGS sequence"/>
</dbReference>
<evidence type="ECO:0000256" key="4">
    <source>
        <dbReference type="ARBA" id="ARBA00022741"/>
    </source>
</evidence>
<keyword evidence="9" id="KW-1185">Reference proteome</keyword>
<protein>
    <recommendedName>
        <fullName evidence="2">guanylate kinase</fullName>
        <ecNumber evidence="2">2.7.4.8</ecNumber>
    </recommendedName>
</protein>
<sequence length="199" mass="22483">MFAGLSRMSKLRPLVLCGPSGSGKSTLLKKMMEDFPDKFGFSISHTTRKPRPGEVDGQHYHFTTVEDMQKAILDGQFIEHATFCGNMYGTSKAAVNFVREQGKICVLDIDVQGVKQVKNTDLDPLYVFIKPPSLDELKKRLTARKTETEESLLHRLKVASEELDYGTEDNFDCIVINDNLEHAYVQLKTFLESQVFGDK</sequence>
<comment type="similarity">
    <text evidence="1">Belongs to the guanylate kinase family.</text>
</comment>
<dbReference type="FunFam" id="3.30.63.10:FF:000002">
    <property type="entry name" value="Guanylate kinase 1"/>
    <property type="match status" value="1"/>
</dbReference>
<organism evidence="8 9">
    <name type="scientific">Zophobas morio</name>
    <dbReference type="NCBI Taxonomy" id="2755281"/>
    <lineage>
        <taxon>Eukaryota</taxon>
        <taxon>Metazoa</taxon>
        <taxon>Ecdysozoa</taxon>
        <taxon>Arthropoda</taxon>
        <taxon>Hexapoda</taxon>
        <taxon>Insecta</taxon>
        <taxon>Pterygota</taxon>
        <taxon>Neoptera</taxon>
        <taxon>Endopterygota</taxon>
        <taxon>Coleoptera</taxon>
        <taxon>Polyphaga</taxon>
        <taxon>Cucujiformia</taxon>
        <taxon>Tenebrionidae</taxon>
        <taxon>Zophobas</taxon>
    </lineage>
</organism>
<dbReference type="GO" id="GO:0005829">
    <property type="term" value="C:cytosol"/>
    <property type="evidence" value="ECO:0007669"/>
    <property type="project" value="TreeGrafter"/>
</dbReference>
<evidence type="ECO:0000256" key="3">
    <source>
        <dbReference type="ARBA" id="ARBA00022679"/>
    </source>
</evidence>
<dbReference type="InterPro" id="IPR027417">
    <property type="entry name" value="P-loop_NTPase"/>
</dbReference>
<keyword evidence="4" id="KW-0547">Nucleotide-binding</keyword>
<reference evidence="8" key="1">
    <citation type="journal article" date="2023" name="G3 (Bethesda)">
        <title>Whole genome assemblies of Zophobas morio and Tenebrio molitor.</title>
        <authorList>
            <person name="Kaur S."/>
            <person name="Stinson S.A."/>
            <person name="diCenzo G.C."/>
        </authorList>
    </citation>
    <scope>NUCLEOTIDE SEQUENCE</scope>
    <source>
        <strain evidence="8">QUZm001</strain>
    </source>
</reference>
<dbReference type="GO" id="GO:0004385">
    <property type="term" value="F:GMP kinase activity"/>
    <property type="evidence" value="ECO:0007669"/>
    <property type="project" value="UniProtKB-EC"/>
</dbReference>
<dbReference type="PROSITE" id="PS50052">
    <property type="entry name" value="GUANYLATE_KINASE_2"/>
    <property type="match status" value="1"/>
</dbReference>
<proteinExistence type="inferred from homology"/>
<dbReference type="NCBIfam" id="TIGR03263">
    <property type="entry name" value="guanyl_kin"/>
    <property type="match status" value="1"/>
</dbReference>
<dbReference type="FunFam" id="3.40.50.300:FF:000776">
    <property type="entry name" value="Guanylate kinase 2"/>
    <property type="match status" value="1"/>
</dbReference>
<dbReference type="PROSITE" id="PS00856">
    <property type="entry name" value="GUANYLATE_KINASE_1"/>
    <property type="match status" value="1"/>
</dbReference>
<evidence type="ECO:0000313" key="8">
    <source>
        <dbReference type="EMBL" id="KAJ3651844.1"/>
    </source>
</evidence>
<feature type="domain" description="Guanylate kinase-like" evidence="7">
    <location>
        <begin position="11"/>
        <end position="192"/>
    </location>
</feature>
<evidence type="ECO:0000259" key="7">
    <source>
        <dbReference type="PROSITE" id="PS50052"/>
    </source>
</evidence>
<evidence type="ECO:0000256" key="2">
    <source>
        <dbReference type="ARBA" id="ARBA00012961"/>
    </source>
</evidence>
<dbReference type="InterPro" id="IPR008144">
    <property type="entry name" value="Guanylate_kin-like_dom"/>
</dbReference>
<keyword evidence="5" id="KW-0418">Kinase</keyword>
<dbReference type="Pfam" id="PF00625">
    <property type="entry name" value="Guanylate_kin"/>
    <property type="match status" value="1"/>
</dbReference>
<dbReference type="GO" id="GO:0005524">
    <property type="term" value="F:ATP binding"/>
    <property type="evidence" value="ECO:0007669"/>
    <property type="project" value="UniProtKB-KW"/>
</dbReference>
<dbReference type="InterPro" id="IPR017665">
    <property type="entry name" value="Guanylate_kinase"/>
</dbReference>